<dbReference type="Pfam" id="PF01638">
    <property type="entry name" value="HxlR"/>
    <property type="match status" value="1"/>
</dbReference>
<evidence type="ECO:0000256" key="2">
    <source>
        <dbReference type="ARBA" id="ARBA00023125"/>
    </source>
</evidence>
<evidence type="ECO:0000256" key="3">
    <source>
        <dbReference type="ARBA" id="ARBA00023163"/>
    </source>
</evidence>
<dbReference type="InterPro" id="IPR029229">
    <property type="entry name" value="Alkyl_sulf_C"/>
</dbReference>
<proteinExistence type="predicted"/>
<evidence type="ECO:0000313" key="5">
    <source>
        <dbReference type="EMBL" id="MFC5062627.1"/>
    </source>
</evidence>
<protein>
    <submittedName>
        <fullName evidence="5">Winged helix-turn-helix transcriptional regulator</fullName>
    </submittedName>
</protein>
<dbReference type="PANTHER" id="PTHR33204">
    <property type="entry name" value="TRANSCRIPTIONAL REGULATOR, MARR FAMILY"/>
    <property type="match status" value="1"/>
</dbReference>
<gene>
    <name evidence="5" type="ORF">ACFPBZ_10450</name>
</gene>
<dbReference type="PANTHER" id="PTHR33204:SF18">
    <property type="entry name" value="TRANSCRIPTIONAL REGULATORY PROTEIN"/>
    <property type="match status" value="1"/>
</dbReference>
<evidence type="ECO:0000259" key="4">
    <source>
        <dbReference type="PROSITE" id="PS51118"/>
    </source>
</evidence>
<dbReference type="InterPro" id="IPR011991">
    <property type="entry name" value="ArsR-like_HTH"/>
</dbReference>
<name>A0ABV9YL09_9PSEU</name>
<keyword evidence="2" id="KW-0238">DNA-binding</keyword>
<accession>A0ABV9YL09</accession>
<organism evidence="5 6">
    <name type="scientific">Actinomycetospora atypica</name>
    <dbReference type="NCBI Taxonomy" id="1290095"/>
    <lineage>
        <taxon>Bacteria</taxon>
        <taxon>Bacillati</taxon>
        <taxon>Actinomycetota</taxon>
        <taxon>Actinomycetes</taxon>
        <taxon>Pseudonocardiales</taxon>
        <taxon>Pseudonocardiaceae</taxon>
        <taxon>Actinomycetospora</taxon>
    </lineage>
</organism>
<sequence>MAPRRDYFDGCAAAHALDLVGERWALLVVRELMLGPKRFTDLRTGLPHASPNVLSQRLRELEDAGVLRRRRLPPPAASAVYELTEWGLELEPVLKTLGRWAARALPEAEHIGVDSLVLSMRTMFSAEAAEGLDEVVQFVLADQPFVARLDDGAFTIVRGEADQADATVVATAPEAWAAVLYAGHPLDSAVSDGMLTLSGDRAAVDRLLDLFPMPEPLVSRAEPAPAG</sequence>
<dbReference type="Gene3D" id="1.10.10.10">
    <property type="entry name" value="Winged helix-like DNA-binding domain superfamily/Winged helix DNA-binding domain"/>
    <property type="match status" value="1"/>
</dbReference>
<dbReference type="Pfam" id="PF14864">
    <property type="entry name" value="Alkyl_sulf_C"/>
    <property type="match status" value="1"/>
</dbReference>
<dbReference type="CDD" id="cd00090">
    <property type="entry name" value="HTH_ARSR"/>
    <property type="match status" value="1"/>
</dbReference>
<evidence type="ECO:0000313" key="6">
    <source>
        <dbReference type="Proteomes" id="UP001595947"/>
    </source>
</evidence>
<dbReference type="SUPFAM" id="SSF55718">
    <property type="entry name" value="SCP-like"/>
    <property type="match status" value="1"/>
</dbReference>
<evidence type="ECO:0000256" key="1">
    <source>
        <dbReference type="ARBA" id="ARBA00023015"/>
    </source>
</evidence>
<dbReference type="InterPro" id="IPR036527">
    <property type="entry name" value="SCP2_sterol-bd_dom_sf"/>
</dbReference>
<dbReference type="InterPro" id="IPR036390">
    <property type="entry name" value="WH_DNA-bd_sf"/>
</dbReference>
<feature type="domain" description="HTH hxlR-type" evidence="4">
    <location>
        <begin position="11"/>
        <end position="109"/>
    </location>
</feature>
<dbReference type="InterPro" id="IPR036388">
    <property type="entry name" value="WH-like_DNA-bd_sf"/>
</dbReference>
<dbReference type="RefSeq" id="WP_378035975.1">
    <property type="nucleotide sequence ID" value="NZ_JBHSIV010000008.1"/>
</dbReference>
<dbReference type="Gene3D" id="3.30.1050.10">
    <property type="entry name" value="SCP2 sterol-binding domain"/>
    <property type="match status" value="1"/>
</dbReference>
<dbReference type="SUPFAM" id="SSF46785">
    <property type="entry name" value="Winged helix' DNA-binding domain"/>
    <property type="match status" value="1"/>
</dbReference>
<dbReference type="Proteomes" id="UP001595947">
    <property type="component" value="Unassembled WGS sequence"/>
</dbReference>
<dbReference type="EMBL" id="JBHSIV010000008">
    <property type="protein sequence ID" value="MFC5062627.1"/>
    <property type="molecule type" value="Genomic_DNA"/>
</dbReference>
<reference evidence="6" key="1">
    <citation type="journal article" date="2019" name="Int. J. Syst. Evol. Microbiol.">
        <title>The Global Catalogue of Microorganisms (GCM) 10K type strain sequencing project: providing services to taxonomists for standard genome sequencing and annotation.</title>
        <authorList>
            <consortium name="The Broad Institute Genomics Platform"/>
            <consortium name="The Broad Institute Genome Sequencing Center for Infectious Disease"/>
            <person name="Wu L."/>
            <person name="Ma J."/>
        </authorList>
    </citation>
    <scope>NUCLEOTIDE SEQUENCE [LARGE SCALE GENOMIC DNA]</scope>
    <source>
        <strain evidence="6">CGMCC 4.7093</strain>
    </source>
</reference>
<comment type="caution">
    <text evidence="5">The sequence shown here is derived from an EMBL/GenBank/DDBJ whole genome shotgun (WGS) entry which is preliminary data.</text>
</comment>
<keyword evidence="3" id="KW-0804">Transcription</keyword>
<dbReference type="InterPro" id="IPR002577">
    <property type="entry name" value="HTH_HxlR"/>
</dbReference>
<keyword evidence="1" id="KW-0805">Transcription regulation</keyword>
<keyword evidence="6" id="KW-1185">Reference proteome</keyword>
<dbReference type="PROSITE" id="PS51118">
    <property type="entry name" value="HTH_HXLR"/>
    <property type="match status" value="1"/>
</dbReference>